<feature type="transmembrane region" description="Helical" evidence="1">
    <location>
        <begin position="42"/>
        <end position="67"/>
    </location>
</feature>
<keyword evidence="1" id="KW-1133">Transmembrane helix</keyword>
<evidence type="ECO:0008006" key="4">
    <source>
        <dbReference type="Google" id="ProtNLM"/>
    </source>
</evidence>
<name>A0A1X1UQX6_9MYCO</name>
<evidence type="ECO:0000313" key="3">
    <source>
        <dbReference type="Proteomes" id="UP000194000"/>
    </source>
</evidence>
<organism evidence="2 3">
    <name type="scientific">Mycobacterium fragae</name>
    <dbReference type="NCBI Taxonomy" id="1260918"/>
    <lineage>
        <taxon>Bacteria</taxon>
        <taxon>Bacillati</taxon>
        <taxon>Actinomycetota</taxon>
        <taxon>Actinomycetes</taxon>
        <taxon>Mycobacteriales</taxon>
        <taxon>Mycobacteriaceae</taxon>
        <taxon>Mycobacterium</taxon>
    </lineage>
</organism>
<dbReference type="RefSeq" id="WP_085198416.1">
    <property type="nucleotide sequence ID" value="NZ_JACKVI010000014.1"/>
</dbReference>
<sequence>MTTQQPDYYAEIDTFSVRLPRWRFVRLFGRNPLIRLSDRVEALVLVFAVALSLLAIPVAAAVGTAVYDSRQSVYAEQAQSRQMISGTVIDDSPTQIWRSKTMAVRARWFAAGAEHTGAVKTRQPVKSGDSIDIWVDQNGFQVAPPTRTAVDEAVAAALATWLGVTGAAMALFAGTRTVLNRARHTRWQHDFDNLVSDGEGGR</sequence>
<keyword evidence="1" id="KW-0472">Membrane</keyword>
<gene>
    <name evidence="2" type="ORF">AWC06_17915</name>
</gene>
<accession>A0A1X1UQX6</accession>
<dbReference type="OrthoDB" id="4542680at2"/>
<dbReference type="EMBL" id="LQOW01000025">
    <property type="protein sequence ID" value="ORV59240.1"/>
    <property type="molecule type" value="Genomic_DNA"/>
</dbReference>
<keyword evidence="3" id="KW-1185">Reference proteome</keyword>
<evidence type="ECO:0000256" key="1">
    <source>
        <dbReference type="SAM" id="Phobius"/>
    </source>
</evidence>
<dbReference type="Proteomes" id="UP000194000">
    <property type="component" value="Unassembled WGS sequence"/>
</dbReference>
<evidence type="ECO:0000313" key="2">
    <source>
        <dbReference type="EMBL" id="ORV59240.1"/>
    </source>
</evidence>
<dbReference type="STRING" id="1260918.AWC06_17915"/>
<dbReference type="PANTHER" id="PTHR42305">
    <property type="entry name" value="MEMBRANE PROTEIN RV1733C-RELATED"/>
    <property type="match status" value="1"/>
</dbReference>
<protein>
    <recommendedName>
        <fullName evidence="4">Transmembrane protein</fullName>
    </recommendedName>
</protein>
<comment type="caution">
    <text evidence="2">The sequence shown here is derived from an EMBL/GenBank/DDBJ whole genome shotgun (WGS) entry which is preliminary data.</text>
</comment>
<reference evidence="2 3" key="1">
    <citation type="submission" date="2016-01" db="EMBL/GenBank/DDBJ databases">
        <title>The new phylogeny of the genus Mycobacterium.</title>
        <authorList>
            <person name="Tarcisio F."/>
            <person name="Conor M."/>
            <person name="Antonella G."/>
            <person name="Elisabetta G."/>
            <person name="Giulia F.S."/>
            <person name="Sara T."/>
            <person name="Anna F."/>
            <person name="Clotilde B."/>
            <person name="Roberto B."/>
            <person name="Veronica D.S."/>
            <person name="Fabio R."/>
            <person name="Monica P."/>
            <person name="Olivier J."/>
            <person name="Enrico T."/>
            <person name="Nicola S."/>
        </authorList>
    </citation>
    <scope>NUCLEOTIDE SEQUENCE [LARGE SCALE GENOMIC DNA]</scope>
    <source>
        <strain evidence="2 3">DSM 45731</strain>
    </source>
</reference>
<proteinExistence type="predicted"/>
<dbReference type="PANTHER" id="PTHR42305:SF1">
    <property type="entry name" value="MEMBRANE PROTEIN RV1733C-RELATED"/>
    <property type="match status" value="1"/>
</dbReference>
<keyword evidence="1" id="KW-0812">Transmembrane</keyword>
<dbReference type="AlphaFoldDB" id="A0A1X1UQX6"/>
<dbReference type="InterPro" id="IPR039708">
    <property type="entry name" value="MT1774/Rv1733c-like"/>
</dbReference>
<feature type="transmembrane region" description="Helical" evidence="1">
    <location>
        <begin position="153"/>
        <end position="173"/>
    </location>
</feature>